<evidence type="ECO:0000313" key="2">
    <source>
        <dbReference type="EMBL" id="CDO78223.1"/>
    </source>
</evidence>
<dbReference type="OrthoDB" id="2764817at2759"/>
<organism evidence="2 3">
    <name type="scientific">Pycnoporus cinnabarinus</name>
    <name type="common">Cinnabar-red polypore</name>
    <name type="synonym">Trametes cinnabarina</name>
    <dbReference type="NCBI Taxonomy" id="5643"/>
    <lineage>
        <taxon>Eukaryota</taxon>
        <taxon>Fungi</taxon>
        <taxon>Dikarya</taxon>
        <taxon>Basidiomycota</taxon>
        <taxon>Agaricomycotina</taxon>
        <taxon>Agaricomycetes</taxon>
        <taxon>Polyporales</taxon>
        <taxon>Polyporaceae</taxon>
        <taxon>Trametes</taxon>
    </lineage>
</organism>
<dbReference type="Proteomes" id="UP000029665">
    <property type="component" value="Unassembled WGS sequence"/>
</dbReference>
<dbReference type="STRING" id="5643.A0A060T080"/>
<sequence>MDPNMAPSRQVRTDPDPPPVKPFYYKAPLDKIQTSPQKQEKASNYDIRKHGTELEPNAALDRPLLGVSSMGHTVLVDFADFEKHVLGIEDGLIRTANISQDFVDIARVEFSKLFGGKSTPKEDIVAKKF</sequence>
<accession>A0A060T080</accession>
<reference evidence="2" key="1">
    <citation type="submission" date="2014-01" db="EMBL/GenBank/DDBJ databases">
        <title>The genome of the white-rot fungus Pycnoporus cinnabarinus: a basidiomycete model with a versatile arsenal for lignocellulosic biomass breakdown.</title>
        <authorList>
            <person name="Levasseur A."/>
            <person name="Lomascolo A."/>
            <person name="Ruiz-Duenas F.J."/>
            <person name="Uzan E."/>
            <person name="Piumi F."/>
            <person name="Kues U."/>
            <person name="Ram A.F.J."/>
            <person name="Murat C."/>
            <person name="Haon M."/>
            <person name="Benoit I."/>
            <person name="Arfi Y."/>
            <person name="Chevret D."/>
            <person name="Drula E."/>
            <person name="Kwon M.J."/>
            <person name="Gouret P."/>
            <person name="Lesage-Meessen L."/>
            <person name="Lombard V."/>
            <person name="Mariette J."/>
            <person name="Noirot C."/>
            <person name="Park J."/>
            <person name="Patyshakuliyeva A."/>
            <person name="Wieneger R.A.B."/>
            <person name="Wosten H.A.B."/>
            <person name="Martin F."/>
            <person name="Coutinho P.M."/>
            <person name="de Vries R."/>
            <person name="Martinez A.T."/>
            <person name="Klopp C."/>
            <person name="Pontarotti P."/>
            <person name="Henrissat B."/>
            <person name="Record E."/>
        </authorList>
    </citation>
    <scope>NUCLEOTIDE SEQUENCE [LARGE SCALE GENOMIC DNA]</scope>
    <source>
        <strain evidence="2">BRFM137</strain>
    </source>
</reference>
<feature type="non-terminal residue" evidence="2">
    <location>
        <position position="129"/>
    </location>
</feature>
<keyword evidence="3" id="KW-1185">Reference proteome</keyword>
<proteinExistence type="predicted"/>
<evidence type="ECO:0000256" key="1">
    <source>
        <dbReference type="SAM" id="MobiDB-lite"/>
    </source>
</evidence>
<dbReference type="EMBL" id="CCBP010000741">
    <property type="protein sequence ID" value="CDO78223.1"/>
    <property type="molecule type" value="Genomic_DNA"/>
</dbReference>
<dbReference type="HOGENOM" id="CLU_1954027_0_0_1"/>
<evidence type="ECO:0000313" key="3">
    <source>
        <dbReference type="Proteomes" id="UP000029665"/>
    </source>
</evidence>
<protein>
    <submittedName>
        <fullName evidence="2">Uncharacterized protein</fullName>
    </submittedName>
</protein>
<name>A0A060T080_PYCCI</name>
<comment type="caution">
    <text evidence="2">The sequence shown here is derived from an EMBL/GenBank/DDBJ whole genome shotgun (WGS) entry which is preliminary data.</text>
</comment>
<feature type="region of interest" description="Disordered" evidence="1">
    <location>
        <begin position="1"/>
        <end position="44"/>
    </location>
</feature>
<dbReference type="AlphaFoldDB" id="A0A060T080"/>
<gene>
    <name evidence="2" type="ORF">BN946_scf184821.g1</name>
</gene>